<feature type="compositionally biased region" description="Basic residues" evidence="16">
    <location>
        <begin position="84"/>
        <end position="99"/>
    </location>
</feature>
<dbReference type="FunFam" id="1.10.533.10:FF:000022">
    <property type="entry name" value="B-cell lymphoma/leukemia 10"/>
    <property type="match status" value="1"/>
</dbReference>
<dbReference type="PANTHER" id="PTHR34920:SF1">
    <property type="entry name" value="B-CELL LYMPHOMA_LEUKEMIA 10"/>
    <property type="match status" value="1"/>
</dbReference>
<reference evidence="18" key="2">
    <citation type="submission" date="2025-08" db="UniProtKB">
        <authorList>
            <consortium name="Ensembl"/>
        </authorList>
    </citation>
    <scope>IDENTIFICATION</scope>
</reference>
<feature type="region of interest" description="Disordered" evidence="16">
    <location>
        <begin position="343"/>
        <end position="389"/>
    </location>
</feature>
<sequence>MRKLTWATYRRPAQAWLEETPIVGGATRKAPIGGGNRIGPRAGANRLPQRQGGLCQGTRRGAVPAPEPLREGRNTPPSSASRRVGLRRRRPQGRGRKRYVLTPRVPLFPKGRLSFSRPALPPLLLPHYPETEAPSQGGAAQLELPDPEEAPSPASTMEPTAPSLTEEDLTEVKKDALENLRVYLCEKIIAERHFDHLRAKKILSREDTEEISCRTSSRKRAGKLLDYLQENPKGLDTLVESIRREKTQNFLIQKITDEVLKLRNIKLEHLKGLKCSSCEPFPDGATNNLSRSNSSESNFSEKLRASTVMYHPEGESSTTPFFSTNSSLNLPVLEVGRTENTIFSSTTLPRPGDPGAPPLPPDLQLEEEGTCGNSSEMFLPLRSRTVSRQ</sequence>
<dbReference type="GO" id="GO:0006915">
    <property type="term" value="P:apoptotic process"/>
    <property type="evidence" value="ECO:0007669"/>
    <property type="project" value="UniProtKB-KW"/>
</dbReference>
<evidence type="ECO:0000256" key="12">
    <source>
        <dbReference type="ARBA" id="ARBA00023136"/>
    </source>
</evidence>
<dbReference type="GeneID" id="101004250"/>
<keyword evidence="6" id="KW-0399">Innate immunity</keyword>
<dbReference type="AlphaFoldDB" id="A0A096N1R5"/>
<feature type="region of interest" description="Disordered" evidence="16">
    <location>
        <begin position="26"/>
        <end position="103"/>
    </location>
</feature>
<dbReference type="GO" id="GO:2001238">
    <property type="term" value="P:positive regulation of extrinsic apoptotic signaling pathway"/>
    <property type="evidence" value="ECO:0007669"/>
    <property type="project" value="TreeGrafter"/>
</dbReference>
<protein>
    <recommendedName>
        <fullName evidence="14">B-cell lymphoma/leukemia 10</fullName>
    </recommendedName>
    <alternativeName>
        <fullName evidence="15">B-cell CLL/lymphoma 10</fullName>
    </alternativeName>
</protein>
<dbReference type="GO" id="GO:0019209">
    <property type="term" value="F:kinase activator activity"/>
    <property type="evidence" value="ECO:0007669"/>
    <property type="project" value="TreeGrafter"/>
</dbReference>
<dbReference type="SUPFAM" id="SSF47986">
    <property type="entry name" value="DEATH domain"/>
    <property type="match status" value="1"/>
</dbReference>
<evidence type="ECO:0000256" key="5">
    <source>
        <dbReference type="ARBA" id="ARBA00022553"/>
    </source>
</evidence>
<comment type="subcellular location">
    <subcellularLocation>
        <location evidence="2">Cytoplasm</location>
    </subcellularLocation>
    <subcellularLocation>
        <location evidence="1">Membrane raft</location>
    </subcellularLocation>
</comment>
<evidence type="ECO:0000256" key="16">
    <source>
        <dbReference type="SAM" id="MobiDB-lite"/>
    </source>
</evidence>
<evidence type="ECO:0000256" key="8">
    <source>
        <dbReference type="ARBA" id="ARBA00022843"/>
    </source>
</evidence>
<evidence type="ECO:0000256" key="6">
    <source>
        <dbReference type="ARBA" id="ARBA00022588"/>
    </source>
</evidence>
<keyword evidence="12" id="KW-0472">Membrane</keyword>
<dbReference type="GO" id="GO:0043422">
    <property type="term" value="F:protein kinase B binding"/>
    <property type="evidence" value="ECO:0007669"/>
    <property type="project" value="TreeGrafter"/>
</dbReference>
<keyword evidence="11" id="KW-1064">Adaptive immunity</keyword>
<keyword evidence="10" id="KW-0007">Acetylation</keyword>
<dbReference type="GO" id="GO:0005829">
    <property type="term" value="C:cytosol"/>
    <property type="evidence" value="ECO:0007669"/>
    <property type="project" value="TreeGrafter"/>
</dbReference>
<dbReference type="Proteomes" id="UP000028761">
    <property type="component" value="Chromosome 1"/>
</dbReference>
<evidence type="ECO:0000256" key="13">
    <source>
        <dbReference type="ARBA" id="ARBA00064168"/>
    </source>
</evidence>
<reference evidence="18" key="3">
    <citation type="submission" date="2025-09" db="UniProtKB">
        <authorList>
            <consortium name="Ensembl"/>
        </authorList>
    </citation>
    <scope>IDENTIFICATION</scope>
</reference>
<dbReference type="STRING" id="9555.ENSPANP00000006247"/>
<evidence type="ECO:0000256" key="4">
    <source>
        <dbReference type="ARBA" id="ARBA00022499"/>
    </source>
</evidence>
<dbReference type="GO" id="GO:0003713">
    <property type="term" value="F:transcription coactivator activity"/>
    <property type="evidence" value="ECO:0007669"/>
    <property type="project" value="TreeGrafter"/>
</dbReference>
<dbReference type="Bgee" id="ENSPANG00000016437">
    <property type="expression patterns" value="Expressed in descending colon and 64 other cell types or tissues"/>
</dbReference>
<dbReference type="Ensembl" id="ENSPANT00000005936.3">
    <property type="protein sequence ID" value="ENSPANP00000006247.3"/>
    <property type="gene ID" value="ENSPANG00000016437.3"/>
</dbReference>
<accession>A0A096N1R5</accession>
<evidence type="ECO:0000256" key="14">
    <source>
        <dbReference type="ARBA" id="ARBA00068591"/>
    </source>
</evidence>
<dbReference type="GO" id="GO:0032449">
    <property type="term" value="C:CBM complex"/>
    <property type="evidence" value="ECO:0007669"/>
    <property type="project" value="TreeGrafter"/>
</dbReference>
<dbReference type="GO" id="GO:0045121">
    <property type="term" value="C:membrane raft"/>
    <property type="evidence" value="ECO:0007669"/>
    <property type="project" value="UniProtKB-SubCell"/>
</dbReference>
<dbReference type="GeneTree" id="ENSGT00490000043442"/>
<evidence type="ECO:0000256" key="1">
    <source>
        <dbReference type="ARBA" id="ARBA00004285"/>
    </source>
</evidence>
<dbReference type="RefSeq" id="XP_003892185.2">
    <property type="nucleotide sequence ID" value="XM_003892136.5"/>
</dbReference>
<keyword evidence="8" id="KW-0832">Ubl conjugation</keyword>
<evidence type="ECO:0000256" key="11">
    <source>
        <dbReference type="ARBA" id="ARBA00023130"/>
    </source>
</evidence>
<dbReference type="InterPro" id="IPR042143">
    <property type="entry name" value="CARD_BCL10"/>
</dbReference>
<dbReference type="InterPro" id="IPR001315">
    <property type="entry name" value="CARD"/>
</dbReference>
<evidence type="ECO:0000259" key="17">
    <source>
        <dbReference type="PROSITE" id="PS50209"/>
    </source>
</evidence>
<evidence type="ECO:0000256" key="15">
    <source>
        <dbReference type="ARBA" id="ARBA00077472"/>
    </source>
</evidence>
<keyword evidence="7" id="KW-0053">Apoptosis</keyword>
<evidence type="ECO:0000256" key="7">
    <source>
        <dbReference type="ARBA" id="ARBA00022703"/>
    </source>
</evidence>
<evidence type="ECO:0000256" key="2">
    <source>
        <dbReference type="ARBA" id="ARBA00004496"/>
    </source>
</evidence>
<dbReference type="PANTHER" id="PTHR34920">
    <property type="entry name" value="B-CELL LYMPHOMA/LEUKEMIA 10"/>
    <property type="match status" value="1"/>
</dbReference>
<dbReference type="GO" id="GO:0051059">
    <property type="term" value="F:NF-kappaB binding"/>
    <property type="evidence" value="ECO:0007669"/>
    <property type="project" value="TreeGrafter"/>
</dbReference>
<dbReference type="PROSITE" id="PS50209">
    <property type="entry name" value="CARD"/>
    <property type="match status" value="1"/>
</dbReference>
<evidence type="ECO:0000256" key="9">
    <source>
        <dbReference type="ARBA" id="ARBA00022859"/>
    </source>
</evidence>
<proteinExistence type="predicted"/>
<evidence type="ECO:0000256" key="3">
    <source>
        <dbReference type="ARBA" id="ARBA00022490"/>
    </source>
</evidence>
<evidence type="ECO:0000256" key="10">
    <source>
        <dbReference type="ARBA" id="ARBA00022990"/>
    </source>
</evidence>
<reference evidence="18 19" key="1">
    <citation type="submission" date="2012-03" db="EMBL/GenBank/DDBJ databases">
        <title>Whole Genome Assembly of Papio anubis.</title>
        <authorList>
            <person name="Liu Y.L."/>
            <person name="Abraham K.A."/>
            <person name="Akbar H.A."/>
            <person name="Ali S.A."/>
            <person name="Anosike U.A."/>
            <person name="Aqrawi P.A."/>
            <person name="Arias F.A."/>
            <person name="Attaway T.A."/>
            <person name="Awwad R.A."/>
            <person name="Babu C.B."/>
            <person name="Bandaranaike D.B."/>
            <person name="Battles P.B."/>
            <person name="Bell A.B."/>
            <person name="Beltran B.B."/>
            <person name="Berhane-Mersha D.B."/>
            <person name="Bess C.B."/>
            <person name="Bickham C.B."/>
            <person name="Bolden T.B."/>
            <person name="Carter K.C."/>
            <person name="Chau D.C."/>
            <person name="Chavez A.C."/>
            <person name="Clerc-Blankenburg K.C."/>
            <person name="Coyle M.C."/>
            <person name="Dao M.D."/>
            <person name="Davila M.L.D."/>
            <person name="Davy-Carroll L.D."/>
            <person name="Denson S.D."/>
            <person name="Dinh H.D."/>
            <person name="Fernandez S.F."/>
            <person name="Fernando P.F."/>
            <person name="Forbes L.F."/>
            <person name="Francis C.F."/>
            <person name="Francisco L.F."/>
            <person name="Fu Q.F."/>
            <person name="Garcia-Iii R.G."/>
            <person name="Garrett T.G."/>
            <person name="Gross S.G."/>
            <person name="Gubbala S.G."/>
            <person name="Hirani K.H."/>
            <person name="Hogues M.H."/>
            <person name="Hollins B.H."/>
            <person name="Jackson L.J."/>
            <person name="Javaid M.J."/>
            <person name="Jhangiani S.J."/>
            <person name="Johnson A.J."/>
            <person name="Johnson B.J."/>
            <person name="Jones J.J."/>
            <person name="Joshi V.J."/>
            <person name="Kalu J.K."/>
            <person name="Khan N.K."/>
            <person name="Korchina V.K."/>
            <person name="Kovar C.K."/>
            <person name="Lago L.L."/>
            <person name="Lara F.L."/>
            <person name="Le T.-K.L."/>
            <person name="Lee S.L."/>
            <person name="Legall-Iii F.L."/>
            <person name="Lemon S.L."/>
            <person name="Liu J.L."/>
            <person name="Liu Y.-S.L."/>
            <person name="Liyanage D.L."/>
            <person name="Lopez J.L."/>
            <person name="Lorensuhewa L.L."/>
            <person name="Mata R.M."/>
            <person name="Mathew T.M."/>
            <person name="Mercado C.M."/>
            <person name="Mercado I.M."/>
            <person name="Morales K.M."/>
            <person name="Morgan M.M."/>
            <person name="Munidasa M.M."/>
            <person name="Ngo D.N."/>
            <person name="Nguyen L.N."/>
            <person name="Nguyen T.N."/>
            <person name="Nguyen N.N."/>
            <person name="Obregon M.O."/>
            <person name="Okwuonu G.O."/>
            <person name="Ongeri F.O."/>
            <person name="Onwere C.O."/>
            <person name="Osifeso I.O."/>
            <person name="Parra A.P."/>
            <person name="Patil S.P."/>
            <person name="Perez A.P."/>
            <person name="Perez Y.P."/>
            <person name="Pham C.P."/>
            <person name="Pu L.-L.P."/>
            <person name="Puazo M.P."/>
            <person name="Quiroz J.Q."/>
            <person name="Rouhana J.R."/>
            <person name="Ruiz M.R."/>
            <person name="Ruiz S.-J.R."/>
            <person name="Saada N.S."/>
            <person name="Santibanez J.S."/>
            <person name="Scheel M.S."/>
            <person name="Schneider B.S."/>
            <person name="Simmons D.S."/>
            <person name="Sisson I.S."/>
            <person name="Tang L.-Y.T."/>
            <person name="Thornton R.T."/>
            <person name="Tisius J.T."/>
            <person name="Toledanes G.T."/>
            <person name="Trejos Z.T."/>
            <person name="Usmani K.U."/>
            <person name="Varghese R.V."/>
            <person name="Vattathil S.V."/>
            <person name="Vee V.V."/>
            <person name="Walker D.W."/>
            <person name="Weissenberger G.W."/>
            <person name="White C.W."/>
            <person name="Williams A.W."/>
            <person name="Woodworth J.W."/>
            <person name="Wright R.W."/>
            <person name="Zhu Y.Z."/>
            <person name="Han Y.H."/>
            <person name="Newsham I.N."/>
            <person name="Nazareth L.N."/>
            <person name="Worley K.W."/>
            <person name="Muzny D.M."/>
            <person name="Rogers J.R."/>
            <person name="Gibbs R.G."/>
        </authorList>
    </citation>
    <scope>NUCLEOTIDE SEQUENCE [LARGE SCALE GENOMIC DNA]</scope>
</reference>
<dbReference type="CTD" id="8915"/>
<keyword evidence="3" id="KW-0963">Cytoplasm</keyword>
<feature type="compositionally biased region" description="Pro residues" evidence="16">
    <location>
        <begin position="351"/>
        <end position="361"/>
    </location>
</feature>
<dbReference type="Gene3D" id="1.10.533.10">
    <property type="entry name" value="Death Domain, Fas"/>
    <property type="match status" value="1"/>
</dbReference>
<keyword evidence="19" id="KW-1185">Reference proteome</keyword>
<feature type="domain" description="CARD" evidence="17">
    <location>
        <begin position="169"/>
        <end position="243"/>
    </location>
</feature>
<dbReference type="eggNOG" id="ENOG502RXGH">
    <property type="taxonomic scope" value="Eukaryota"/>
</dbReference>
<comment type="subunit">
    <text evidence="13">Homomultimer; homooligomerized following recruitment by CARD domain-containing proteins that form a nucleating helical template that recruits BCL10 via CARD-CARD interaction. Self-associates by CARD-CARD interaction and interacts with other CARD-proteins such as CARD9, CARD10, CARD11 and CARD14. Forms a complex with CARD14 and MALT1; resulting in the formation of a CBM (CARD14-BCL10-MALT1) complex. Forms a complex with CARD11 and MALT1; resulting in the formation of a CBM (CARD11-BCL10-MALT1) complex. Forms a complex with CARD9 and MALT1; resulting in the formation of a CBM (CARD9-BCL10-MALT1) complex. Found in a membrane raft complex, at least composed of BCL10, CARD11, DPP4 and IKBKB. Binds caspase-9 with its C-terminal domain. Interacts with TRAF2 and BIRC2/c-IAP2. Interacts with PELI2 and SOCS3; these interactions may be mutually exclusive.</text>
</comment>
<evidence type="ECO:0000313" key="18">
    <source>
        <dbReference type="Ensembl" id="ENSPANP00000006247.3"/>
    </source>
</evidence>
<dbReference type="InterPro" id="IPR011029">
    <property type="entry name" value="DEATH-like_dom_sf"/>
</dbReference>
<dbReference type="KEGG" id="panu:101004250"/>
<organism evidence="18 19">
    <name type="scientific">Papio anubis</name>
    <name type="common">Olive baboon</name>
    <dbReference type="NCBI Taxonomy" id="9555"/>
    <lineage>
        <taxon>Eukaryota</taxon>
        <taxon>Metazoa</taxon>
        <taxon>Chordata</taxon>
        <taxon>Craniata</taxon>
        <taxon>Vertebrata</taxon>
        <taxon>Euteleostomi</taxon>
        <taxon>Mammalia</taxon>
        <taxon>Eutheria</taxon>
        <taxon>Euarchontoglires</taxon>
        <taxon>Primates</taxon>
        <taxon>Haplorrhini</taxon>
        <taxon>Catarrhini</taxon>
        <taxon>Cercopithecidae</taxon>
        <taxon>Cercopithecinae</taxon>
        <taxon>Papio</taxon>
    </lineage>
</organism>
<evidence type="ECO:0000313" key="19">
    <source>
        <dbReference type="Proteomes" id="UP000028761"/>
    </source>
</evidence>
<keyword evidence="9" id="KW-0391">Immunity</keyword>
<name>A0A096N1R5_PAPAN</name>
<dbReference type="Pfam" id="PF00619">
    <property type="entry name" value="CARD"/>
    <property type="match status" value="1"/>
</dbReference>
<dbReference type="GO" id="GO:0045087">
    <property type="term" value="P:innate immune response"/>
    <property type="evidence" value="ECO:0007669"/>
    <property type="project" value="UniProtKB-KW"/>
</dbReference>
<dbReference type="HOGENOM" id="CLU_103803_0_0_1"/>
<dbReference type="GO" id="GO:0002250">
    <property type="term" value="P:adaptive immune response"/>
    <property type="evidence" value="ECO:0007669"/>
    <property type="project" value="UniProtKB-KW"/>
</dbReference>
<keyword evidence="5" id="KW-0597">Phosphoprotein</keyword>
<feature type="region of interest" description="Disordered" evidence="16">
    <location>
        <begin position="127"/>
        <end position="169"/>
    </location>
</feature>
<dbReference type="CDD" id="cd08810">
    <property type="entry name" value="CARD_BCL10"/>
    <property type="match status" value="1"/>
</dbReference>
<keyword evidence="4" id="KW-1017">Isopeptide bond</keyword>
<dbReference type="InterPro" id="IPR033238">
    <property type="entry name" value="BCL10/E10"/>
</dbReference>